<name>A0A1G7V8N7_9BACT</name>
<feature type="chain" id="PRO_5011764147" description="TonB-dependent receptor" evidence="4">
    <location>
        <begin position="21"/>
        <end position="856"/>
    </location>
</feature>
<evidence type="ECO:0000256" key="1">
    <source>
        <dbReference type="ARBA" id="ARBA00004442"/>
    </source>
</evidence>
<evidence type="ECO:0000256" key="4">
    <source>
        <dbReference type="SAM" id="SignalP"/>
    </source>
</evidence>
<protein>
    <recommendedName>
        <fullName evidence="7">TonB-dependent receptor</fullName>
    </recommendedName>
</protein>
<dbReference type="GO" id="GO:0009279">
    <property type="term" value="C:cell outer membrane"/>
    <property type="evidence" value="ECO:0007669"/>
    <property type="project" value="UniProtKB-SubCell"/>
</dbReference>
<dbReference type="EMBL" id="FNCQ01000005">
    <property type="protein sequence ID" value="SDG55891.1"/>
    <property type="molecule type" value="Genomic_DNA"/>
</dbReference>
<dbReference type="STRING" id="645274.SAMN04487901_105134"/>
<evidence type="ECO:0000313" key="5">
    <source>
        <dbReference type="EMBL" id="SDG55891.1"/>
    </source>
</evidence>
<comment type="subcellular location">
    <subcellularLocation>
        <location evidence="1">Cell outer membrane</location>
    </subcellularLocation>
</comment>
<dbReference type="SUPFAM" id="SSF56935">
    <property type="entry name" value="Porins"/>
    <property type="match status" value="1"/>
</dbReference>
<gene>
    <name evidence="5" type="ORF">SAMN04487901_105134</name>
</gene>
<evidence type="ECO:0000256" key="3">
    <source>
        <dbReference type="ARBA" id="ARBA00023237"/>
    </source>
</evidence>
<evidence type="ECO:0008006" key="7">
    <source>
        <dbReference type="Google" id="ProtNLM"/>
    </source>
</evidence>
<dbReference type="Proteomes" id="UP000198779">
    <property type="component" value="Unassembled WGS sequence"/>
</dbReference>
<feature type="signal peptide" evidence="4">
    <location>
        <begin position="1"/>
        <end position="20"/>
    </location>
</feature>
<reference evidence="6" key="1">
    <citation type="submission" date="2016-10" db="EMBL/GenBank/DDBJ databases">
        <authorList>
            <person name="Varghese N."/>
            <person name="Submissions S."/>
        </authorList>
    </citation>
    <scope>NUCLEOTIDE SEQUENCE [LARGE SCALE GENOMIC DNA]</scope>
    <source>
        <strain evidence="6">BP1-148</strain>
    </source>
</reference>
<dbReference type="InterPro" id="IPR036942">
    <property type="entry name" value="Beta-barrel_TonB_sf"/>
</dbReference>
<accession>A0A1G7V8N7</accession>
<keyword evidence="3" id="KW-0998">Cell outer membrane</keyword>
<dbReference type="RefSeq" id="WP_091816253.1">
    <property type="nucleotide sequence ID" value="NZ_FNCQ01000005.1"/>
</dbReference>
<evidence type="ECO:0000256" key="2">
    <source>
        <dbReference type="ARBA" id="ARBA00023136"/>
    </source>
</evidence>
<keyword evidence="6" id="KW-1185">Reference proteome</keyword>
<dbReference type="AlphaFoldDB" id="A0A1G7V8N7"/>
<organism evidence="5 6">
    <name type="scientific">Prevotella communis</name>
    <dbReference type="NCBI Taxonomy" id="2913614"/>
    <lineage>
        <taxon>Bacteria</taxon>
        <taxon>Pseudomonadati</taxon>
        <taxon>Bacteroidota</taxon>
        <taxon>Bacteroidia</taxon>
        <taxon>Bacteroidales</taxon>
        <taxon>Prevotellaceae</taxon>
        <taxon>Prevotella</taxon>
    </lineage>
</organism>
<dbReference type="Gene3D" id="2.40.170.20">
    <property type="entry name" value="TonB-dependent receptor, beta-barrel domain"/>
    <property type="match status" value="1"/>
</dbReference>
<sequence>MNKKLKFVMMALCVAPVAMAQTEIDSLGVQDEQAFTFTEAQLGEDDDMSQNVTITGSNSNIYASQVGYLFSPMRFRYRALNQKYNDIYINGVQMNDMETGQFRYSIVGGLNQQTRGVENSLPFEDNNFSMSGMAGSNNYNFRPSAFATGHRFTLSGANRNYTLRGMYTYNSGVKENGWAYSANLTYRWANMNTSYVEGTFYNALSYFFGAEKFINDQHHISLVTWGNPTERASQGAATDEMYWLANNRFYNPNWGFQNGKKRNSRVVNDFAPTAMFTWDWQINDQMKLVTTLTGRYSMYKSTKLNYNNSDNPHPNYWKNLPSSYFDVWDESDVNNRTEQCASDWLRAKNLMSGYQRDRQIDFDKLYLANRNAALQGADAMYFIQAKHNDNLNVALASNLNFDLNKDQRLNMGFQLATNKGMHYQTMDDLLGASVYHNINTYAIGNYSALDPEVQYDANHPNAVVREGDRFGYDYNIFVNKANVWMTYAADIAGNTHAFVSGRIGGVEMQREGKMRNGMFLNNSYGKSKTAHFLEGGGKAGAVINLGHGHSINGGVGVEVRAPQAQSAFVSPEMNNDFVVDLKNEKNYSAEIGYQMQNSWLKANIMAYGAIVEDATEWQNFYFDDINSFSYVSMTGISKEYYGVEWGLNFKLTDAINLKTLGTISEARNTNNAQVWYMSSTKGTFNDANDNKPEVVYNKNMRESGTPLTALSLVLSYHKGGWFIDLNGNYYDRIYLGYSPSYRYSSTLAAREKIEHNVYDANGNVMESAVEQAKGHGGFMLDASIGKSINLKRGHSMSINLSVTNLLNNQNIVTGGYEQSRSDYTASGNVRAYKFSKNPMKFYAYGINGMLNIAYKF</sequence>
<evidence type="ECO:0000313" key="6">
    <source>
        <dbReference type="Proteomes" id="UP000198779"/>
    </source>
</evidence>
<keyword evidence="2" id="KW-0472">Membrane</keyword>
<proteinExistence type="predicted"/>
<keyword evidence="4" id="KW-0732">Signal</keyword>